<reference evidence="2 3" key="1">
    <citation type="journal article" date="2015" name="Genome Biol. Evol.">
        <title>Phylogenomic analyses indicate that early fungi evolved digesting cell walls of algal ancestors of land plants.</title>
        <authorList>
            <person name="Chang Y."/>
            <person name="Wang S."/>
            <person name="Sekimoto S."/>
            <person name="Aerts A.L."/>
            <person name="Choi C."/>
            <person name="Clum A."/>
            <person name="LaButti K.M."/>
            <person name="Lindquist E.A."/>
            <person name="Yee Ngan C."/>
            <person name="Ohm R.A."/>
            <person name="Salamov A.A."/>
            <person name="Grigoriev I.V."/>
            <person name="Spatafora J.W."/>
            <person name="Berbee M.L."/>
        </authorList>
    </citation>
    <scope>NUCLEOTIDE SEQUENCE [LARGE SCALE GENOMIC DNA]</scope>
    <source>
        <strain evidence="2 3">NRRL 1564</strain>
    </source>
</reference>
<feature type="coiled-coil region" evidence="1">
    <location>
        <begin position="374"/>
        <end position="408"/>
    </location>
</feature>
<keyword evidence="1" id="KW-0175">Coiled coil</keyword>
<keyword evidence="3" id="KW-1185">Reference proteome</keyword>
<protein>
    <submittedName>
        <fullName evidence="2">Uncharacterized protein</fullName>
    </submittedName>
</protein>
<dbReference type="EMBL" id="KZ303514">
    <property type="protein sequence ID" value="PIA14686.1"/>
    <property type="molecule type" value="Genomic_DNA"/>
</dbReference>
<gene>
    <name evidence="2" type="ORF">COEREDRAFT_10113</name>
</gene>
<sequence length="424" mass="49209">MFIVSSVLARVLRMAETRSKFTPANSKHDSLMLQLKRSAVEHMASNNNSFTLRGMRFGGFNTFNRWELFENNWYANLKQASEQRQALESKLADARNAAAEQNQQCKSLKVELAGTFKTITNENQKREALAIELQDTLETAVMEKQKREELKVRLANTLDKVKEPKQDRESLKMAFENERSANAAFIDGAMRNLDDGMYQADQRRRSLESKIDDALKAAVGSKQQYELLELELVDALDEAEDLKQQRDALGIEIEKERSINVENLYDRMCRRDEVLHYAERRCRAQRIEIEDTLEAAVGSDQQFELLDFGYIDALDEVEELNRQRDALAMAIEEELLTDVGPLCNRIRKRNDDLYQARRRCQTLMFEIENAHKAAARSKQQYEQLKFDLEDALDEFEELKQKREALRMSLRMGLNRTLRKGARCT</sequence>
<organism evidence="2 3">
    <name type="scientific">Coemansia reversa (strain ATCC 12441 / NRRL 1564)</name>
    <dbReference type="NCBI Taxonomy" id="763665"/>
    <lineage>
        <taxon>Eukaryota</taxon>
        <taxon>Fungi</taxon>
        <taxon>Fungi incertae sedis</taxon>
        <taxon>Zoopagomycota</taxon>
        <taxon>Kickxellomycotina</taxon>
        <taxon>Kickxellomycetes</taxon>
        <taxon>Kickxellales</taxon>
        <taxon>Kickxellaceae</taxon>
        <taxon>Coemansia</taxon>
    </lineage>
</organism>
<name>A0A2G5B6P0_COERN</name>
<accession>A0A2G5B6P0</accession>
<evidence type="ECO:0000313" key="3">
    <source>
        <dbReference type="Proteomes" id="UP000242474"/>
    </source>
</evidence>
<dbReference type="Proteomes" id="UP000242474">
    <property type="component" value="Unassembled WGS sequence"/>
</dbReference>
<evidence type="ECO:0000256" key="1">
    <source>
        <dbReference type="SAM" id="Coils"/>
    </source>
</evidence>
<feature type="coiled-coil region" evidence="1">
    <location>
        <begin position="225"/>
        <end position="259"/>
    </location>
</feature>
<proteinExistence type="predicted"/>
<dbReference type="AlphaFoldDB" id="A0A2G5B6P0"/>
<feature type="coiled-coil region" evidence="1">
    <location>
        <begin position="310"/>
        <end position="337"/>
    </location>
</feature>
<evidence type="ECO:0000313" key="2">
    <source>
        <dbReference type="EMBL" id="PIA14686.1"/>
    </source>
</evidence>
<feature type="coiled-coil region" evidence="1">
    <location>
        <begin position="70"/>
        <end position="111"/>
    </location>
</feature>